<dbReference type="WBParaSite" id="ACRNAN_scaffold8456.g10635.t1">
    <property type="protein sequence ID" value="ACRNAN_scaffold8456.g10635.t1"/>
    <property type="gene ID" value="ACRNAN_scaffold8456.g10635"/>
</dbReference>
<proteinExistence type="predicted"/>
<accession>A0A914EIY6</accession>
<keyword evidence="1" id="KW-1185">Reference proteome</keyword>
<name>A0A914EIY6_9BILA</name>
<dbReference type="SUPFAM" id="SSF53098">
    <property type="entry name" value="Ribonuclease H-like"/>
    <property type="match status" value="1"/>
</dbReference>
<evidence type="ECO:0000313" key="1">
    <source>
        <dbReference type="Proteomes" id="UP000887540"/>
    </source>
</evidence>
<dbReference type="AlphaFoldDB" id="A0A914EIY6"/>
<organism evidence="1 2">
    <name type="scientific">Acrobeloides nanus</name>
    <dbReference type="NCBI Taxonomy" id="290746"/>
    <lineage>
        <taxon>Eukaryota</taxon>
        <taxon>Metazoa</taxon>
        <taxon>Ecdysozoa</taxon>
        <taxon>Nematoda</taxon>
        <taxon>Chromadorea</taxon>
        <taxon>Rhabditida</taxon>
        <taxon>Tylenchina</taxon>
        <taxon>Cephalobomorpha</taxon>
        <taxon>Cephaloboidea</taxon>
        <taxon>Cephalobidae</taxon>
        <taxon>Acrobeloides</taxon>
    </lineage>
</organism>
<protein>
    <submittedName>
        <fullName evidence="2">Uncharacterized protein</fullName>
    </submittedName>
</protein>
<dbReference type="InterPro" id="IPR012337">
    <property type="entry name" value="RNaseH-like_sf"/>
</dbReference>
<dbReference type="Proteomes" id="UP000887540">
    <property type="component" value="Unplaced"/>
</dbReference>
<evidence type="ECO:0000313" key="2">
    <source>
        <dbReference type="WBParaSite" id="ACRNAN_scaffold8456.g10635.t1"/>
    </source>
</evidence>
<sequence>MLERFIGVIDPLNEVLLEMKWNPLSHSVIQIGDAIASLMKPCYHFIINQQKQDITISKVYVSILEMLDSIEEYKPDLNLINEVKKSLLEELNKRLKKVLDPQSESFNSIYIQASIFDINEAFMVDGNKYDVDRYLKEAARRGILELQASDSTVQTTNNSSDGNSINQSVPIVTADTFRSKLLAKRRSEVLSNMGTQNIEEQIEDVVKKYKKEIQNEGNMKMSTLDFWRNATGSLIPTSECRIRILNPNPEFESESKIRIQNPKVSQKKLPK</sequence>
<reference evidence="2" key="1">
    <citation type="submission" date="2022-11" db="UniProtKB">
        <authorList>
            <consortium name="WormBaseParasite"/>
        </authorList>
    </citation>
    <scope>IDENTIFICATION</scope>
</reference>